<dbReference type="SUPFAM" id="SSF46955">
    <property type="entry name" value="Putative DNA-binding domain"/>
    <property type="match status" value="1"/>
</dbReference>
<dbReference type="OrthoDB" id="290198at2"/>
<sequence>MPKLDEYLQITEAAEMLGVCRNTLRNWGHSGRIEEHRHPINNYRLYKRADLEQLLRETEKSVKAKRKPR</sequence>
<reference evidence="2 3" key="1">
    <citation type="submission" date="2019-02" db="EMBL/GenBank/DDBJ databases">
        <title>Deep-cultivation of Planctomycetes and their phenomic and genomic characterization uncovers novel biology.</title>
        <authorList>
            <person name="Wiegand S."/>
            <person name="Jogler M."/>
            <person name="Boedeker C."/>
            <person name="Pinto D."/>
            <person name="Vollmers J."/>
            <person name="Rivas-Marin E."/>
            <person name="Kohn T."/>
            <person name="Peeters S.H."/>
            <person name="Heuer A."/>
            <person name="Rast P."/>
            <person name="Oberbeckmann S."/>
            <person name="Bunk B."/>
            <person name="Jeske O."/>
            <person name="Meyerdierks A."/>
            <person name="Storesund J.E."/>
            <person name="Kallscheuer N."/>
            <person name="Luecker S."/>
            <person name="Lage O.M."/>
            <person name="Pohl T."/>
            <person name="Merkel B.J."/>
            <person name="Hornburger P."/>
            <person name="Mueller R.-W."/>
            <person name="Bruemmer F."/>
            <person name="Labrenz M."/>
            <person name="Spormann A.M."/>
            <person name="Op den Camp H."/>
            <person name="Overmann J."/>
            <person name="Amann R."/>
            <person name="Jetten M.S.M."/>
            <person name="Mascher T."/>
            <person name="Medema M.H."/>
            <person name="Devos D.P."/>
            <person name="Kaster A.-K."/>
            <person name="Ovreas L."/>
            <person name="Rohde M."/>
            <person name="Galperin M.Y."/>
            <person name="Jogler C."/>
        </authorList>
    </citation>
    <scope>NUCLEOTIDE SEQUENCE [LARGE SCALE GENOMIC DNA]</scope>
    <source>
        <strain evidence="2 3">HG15A2</strain>
    </source>
</reference>
<dbReference type="Gene3D" id="1.10.1660.10">
    <property type="match status" value="1"/>
</dbReference>
<dbReference type="EMBL" id="CP036263">
    <property type="protein sequence ID" value="QDS97679.1"/>
    <property type="molecule type" value="Genomic_DNA"/>
</dbReference>
<evidence type="ECO:0000259" key="1">
    <source>
        <dbReference type="PROSITE" id="PS50937"/>
    </source>
</evidence>
<gene>
    <name evidence="2" type="ORF">HG15A2_09430</name>
</gene>
<dbReference type="PROSITE" id="PS50937">
    <property type="entry name" value="HTH_MERR_2"/>
    <property type="match status" value="1"/>
</dbReference>
<organism evidence="2 3">
    <name type="scientific">Adhaeretor mobilis</name>
    <dbReference type="NCBI Taxonomy" id="1930276"/>
    <lineage>
        <taxon>Bacteria</taxon>
        <taxon>Pseudomonadati</taxon>
        <taxon>Planctomycetota</taxon>
        <taxon>Planctomycetia</taxon>
        <taxon>Pirellulales</taxon>
        <taxon>Lacipirellulaceae</taxon>
        <taxon>Adhaeretor</taxon>
    </lineage>
</organism>
<accession>A0A517MS22</accession>
<dbReference type="KEGG" id="amob:HG15A2_09430"/>
<dbReference type="AlphaFoldDB" id="A0A517MS22"/>
<feature type="domain" description="HTH merR-type" evidence="1">
    <location>
        <begin position="7"/>
        <end position="56"/>
    </location>
</feature>
<name>A0A517MS22_9BACT</name>
<dbReference type="Proteomes" id="UP000319852">
    <property type="component" value="Chromosome"/>
</dbReference>
<evidence type="ECO:0000313" key="2">
    <source>
        <dbReference type="EMBL" id="QDS97679.1"/>
    </source>
</evidence>
<dbReference type="InterPro" id="IPR000551">
    <property type="entry name" value="MerR-type_HTH_dom"/>
</dbReference>
<protein>
    <submittedName>
        <fullName evidence="2">Helix-turn-helix domain protein</fullName>
    </submittedName>
</protein>
<keyword evidence="3" id="KW-1185">Reference proteome</keyword>
<dbReference type="GO" id="GO:0006355">
    <property type="term" value="P:regulation of DNA-templated transcription"/>
    <property type="evidence" value="ECO:0007669"/>
    <property type="project" value="InterPro"/>
</dbReference>
<dbReference type="GO" id="GO:0003677">
    <property type="term" value="F:DNA binding"/>
    <property type="evidence" value="ECO:0007669"/>
    <property type="project" value="InterPro"/>
</dbReference>
<proteinExistence type="predicted"/>
<evidence type="ECO:0000313" key="3">
    <source>
        <dbReference type="Proteomes" id="UP000319852"/>
    </source>
</evidence>
<dbReference type="InterPro" id="IPR041657">
    <property type="entry name" value="HTH_17"/>
</dbReference>
<dbReference type="InterPro" id="IPR009061">
    <property type="entry name" value="DNA-bd_dom_put_sf"/>
</dbReference>
<dbReference type="Pfam" id="PF12728">
    <property type="entry name" value="HTH_17"/>
    <property type="match status" value="1"/>
</dbReference>